<dbReference type="InterPro" id="IPR012827">
    <property type="entry name" value="Hemerythrin_metal-bd"/>
</dbReference>
<keyword evidence="2" id="KW-0561">Oxygen transport</keyword>
<dbReference type="CDD" id="cd12107">
    <property type="entry name" value="Hemerythrin"/>
    <property type="match status" value="1"/>
</dbReference>
<evidence type="ECO:0000256" key="4">
    <source>
        <dbReference type="ARBA" id="ARBA00023004"/>
    </source>
</evidence>
<dbReference type="KEGG" id="dfl:DFE_0040"/>
<dbReference type="EMBL" id="AP017378">
    <property type="protein sequence ID" value="BBD06766.1"/>
    <property type="molecule type" value="Genomic_DNA"/>
</dbReference>
<dbReference type="PANTHER" id="PTHR37164:SF1">
    <property type="entry name" value="BACTERIOHEMERYTHRIN"/>
    <property type="match status" value="1"/>
</dbReference>
<dbReference type="NCBIfam" id="TIGR02481">
    <property type="entry name" value="hemeryth_dom"/>
    <property type="match status" value="1"/>
</dbReference>
<dbReference type="AlphaFoldDB" id="A0A2Z6AUA5"/>
<dbReference type="Proteomes" id="UP000269883">
    <property type="component" value="Chromosome"/>
</dbReference>
<evidence type="ECO:0000256" key="2">
    <source>
        <dbReference type="ARBA" id="ARBA00022621"/>
    </source>
</evidence>
<name>A0A2Z6AUA5_9BACT</name>
<proteinExistence type="inferred from homology"/>
<protein>
    <submittedName>
        <fullName evidence="6">Methyl-accepting chemotaxis protein</fullName>
    </submittedName>
</protein>
<evidence type="ECO:0000259" key="5">
    <source>
        <dbReference type="Pfam" id="PF01814"/>
    </source>
</evidence>
<dbReference type="InterPro" id="IPR016131">
    <property type="entry name" value="Haemerythrin_Fe_BS"/>
</dbReference>
<feature type="domain" description="Hemerythrin-like" evidence="5">
    <location>
        <begin position="13"/>
        <end position="126"/>
    </location>
</feature>
<dbReference type="Pfam" id="PF01814">
    <property type="entry name" value="Hemerythrin"/>
    <property type="match status" value="1"/>
</dbReference>
<evidence type="ECO:0000313" key="6">
    <source>
        <dbReference type="EMBL" id="BBD06766.1"/>
    </source>
</evidence>
<evidence type="ECO:0000256" key="3">
    <source>
        <dbReference type="ARBA" id="ARBA00022723"/>
    </source>
</evidence>
<reference evidence="6 7" key="1">
    <citation type="journal article" date="2018" name="Sci. Adv.">
        <title>Multi-heme cytochromes provide a pathway for survival in energy-limited environments.</title>
        <authorList>
            <person name="Deng X."/>
            <person name="Dohmae N."/>
            <person name="Nealson K.H."/>
            <person name="Hashimoto K."/>
            <person name="Okamoto A."/>
        </authorList>
    </citation>
    <scope>NUCLEOTIDE SEQUENCE [LARGE SCALE GENOMIC DNA]</scope>
    <source>
        <strain evidence="6 7">IS5</strain>
    </source>
</reference>
<evidence type="ECO:0000313" key="7">
    <source>
        <dbReference type="Proteomes" id="UP000269883"/>
    </source>
</evidence>
<keyword evidence="2" id="KW-0813">Transport</keyword>
<dbReference type="InterPro" id="IPR035938">
    <property type="entry name" value="Hemerythrin-like_sf"/>
</dbReference>
<dbReference type="SUPFAM" id="SSF47188">
    <property type="entry name" value="Hemerythrin-like"/>
    <property type="match status" value="1"/>
</dbReference>
<organism evidence="6 7">
    <name type="scientific">Desulfovibrio ferrophilus</name>
    <dbReference type="NCBI Taxonomy" id="241368"/>
    <lineage>
        <taxon>Bacteria</taxon>
        <taxon>Pseudomonadati</taxon>
        <taxon>Thermodesulfobacteriota</taxon>
        <taxon>Desulfovibrionia</taxon>
        <taxon>Desulfovibrionales</taxon>
        <taxon>Desulfovibrionaceae</taxon>
        <taxon>Desulfovibrio</taxon>
    </lineage>
</organism>
<dbReference type="PANTHER" id="PTHR37164">
    <property type="entry name" value="BACTERIOHEMERYTHRIN"/>
    <property type="match status" value="1"/>
</dbReference>
<keyword evidence="4" id="KW-0408">Iron</keyword>
<dbReference type="Gene3D" id="1.20.120.50">
    <property type="entry name" value="Hemerythrin-like"/>
    <property type="match status" value="1"/>
</dbReference>
<accession>A0A2Z6AUA5</accession>
<dbReference type="InterPro" id="IPR012312">
    <property type="entry name" value="Hemerythrin-like"/>
</dbReference>
<sequence>MAFVQWDERMSVGVETIDQQHRELLELMNSLHETCSGDACQPDAVQKAADQFSEYTRYHFSTEEQFMDSTSYPEFDEHMEQHMECSMKAADFFGDYLAGGGEVGRDMLEYLKQWLINHILKTDRKLGLHLRNQGLE</sequence>
<comment type="similarity">
    <text evidence="1">Belongs to the hemerythrin family.</text>
</comment>
<dbReference type="OrthoDB" id="9774644at2"/>
<dbReference type="NCBIfam" id="NF033749">
    <property type="entry name" value="bact_hemeryth"/>
    <property type="match status" value="1"/>
</dbReference>
<dbReference type="GO" id="GO:0005344">
    <property type="term" value="F:oxygen carrier activity"/>
    <property type="evidence" value="ECO:0007669"/>
    <property type="project" value="UniProtKB-KW"/>
</dbReference>
<gene>
    <name evidence="6" type="ORF">DFE_0040</name>
</gene>
<keyword evidence="7" id="KW-1185">Reference proteome</keyword>
<evidence type="ECO:0000256" key="1">
    <source>
        <dbReference type="ARBA" id="ARBA00010587"/>
    </source>
</evidence>
<dbReference type="InterPro" id="IPR050669">
    <property type="entry name" value="Hemerythrin"/>
</dbReference>
<dbReference type="RefSeq" id="WP_126375579.1">
    <property type="nucleotide sequence ID" value="NZ_AP017378.1"/>
</dbReference>
<keyword evidence="3" id="KW-0479">Metal-binding</keyword>
<dbReference type="GO" id="GO:0046872">
    <property type="term" value="F:metal ion binding"/>
    <property type="evidence" value="ECO:0007669"/>
    <property type="project" value="UniProtKB-KW"/>
</dbReference>
<dbReference type="PROSITE" id="PS00550">
    <property type="entry name" value="HEMERYTHRINS"/>
    <property type="match status" value="1"/>
</dbReference>